<comment type="caution">
    <text evidence="1">The sequence shown here is derived from an EMBL/GenBank/DDBJ whole genome shotgun (WGS) entry which is preliminary data.</text>
</comment>
<proteinExistence type="predicted"/>
<protein>
    <submittedName>
        <fullName evidence="1">Uncharacterized protein</fullName>
    </submittedName>
</protein>
<dbReference type="EMBL" id="JAODUO010001618">
    <property type="protein sequence ID" value="KAK2160881.1"/>
    <property type="molecule type" value="Genomic_DNA"/>
</dbReference>
<evidence type="ECO:0000313" key="2">
    <source>
        <dbReference type="Proteomes" id="UP001209878"/>
    </source>
</evidence>
<gene>
    <name evidence="1" type="ORF">NP493_1620g00020</name>
</gene>
<sequence length="106" mass="11620">MNVCMCGQVLVSLQHCCYGTLTFDEIYSLVIEYVSLCAYKSYGLCVGSNMVVARLCKHLCDRSVIISLLMQCASVCETSVFSGVQNFERNSSVILLTSLPSAKCII</sequence>
<name>A0AAD9JXV4_RIDPI</name>
<organism evidence="1 2">
    <name type="scientific">Ridgeia piscesae</name>
    <name type="common">Tubeworm</name>
    <dbReference type="NCBI Taxonomy" id="27915"/>
    <lineage>
        <taxon>Eukaryota</taxon>
        <taxon>Metazoa</taxon>
        <taxon>Spiralia</taxon>
        <taxon>Lophotrochozoa</taxon>
        <taxon>Annelida</taxon>
        <taxon>Polychaeta</taxon>
        <taxon>Sedentaria</taxon>
        <taxon>Canalipalpata</taxon>
        <taxon>Sabellida</taxon>
        <taxon>Siboglinidae</taxon>
        <taxon>Ridgeia</taxon>
    </lineage>
</organism>
<dbReference type="Proteomes" id="UP001209878">
    <property type="component" value="Unassembled WGS sequence"/>
</dbReference>
<dbReference type="AlphaFoldDB" id="A0AAD9JXV4"/>
<keyword evidence="2" id="KW-1185">Reference proteome</keyword>
<reference evidence="1" key="1">
    <citation type="journal article" date="2023" name="Mol. Biol. Evol.">
        <title>Third-Generation Sequencing Reveals the Adaptive Role of the Epigenome in Three Deep-Sea Polychaetes.</title>
        <authorList>
            <person name="Perez M."/>
            <person name="Aroh O."/>
            <person name="Sun Y."/>
            <person name="Lan Y."/>
            <person name="Juniper S.K."/>
            <person name="Young C.R."/>
            <person name="Angers B."/>
            <person name="Qian P.Y."/>
        </authorList>
    </citation>
    <scope>NUCLEOTIDE SEQUENCE</scope>
    <source>
        <strain evidence="1">R07B-5</strain>
    </source>
</reference>
<evidence type="ECO:0000313" key="1">
    <source>
        <dbReference type="EMBL" id="KAK2160881.1"/>
    </source>
</evidence>
<accession>A0AAD9JXV4</accession>